<feature type="signal peptide" evidence="1">
    <location>
        <begin position="1"/>
        <end position="21"/>
    </location>
</feature>
<name>A0A238KP11_9RHOB</name>
<feature type="chain" id="PRO_5012579373" evidence="1">
    <location>
        <begin position="22"/>
        <end position="301"/>
    </location>
</feature>
<evidence type="ECO:0000313" key="2">
    <source>
        <dbReference type="EMBL" id="SMX44535.1"/>
    </source>
</evidence>
<keyword evidence="3" id="KW-1185">Reference proteome</keyword>
<accession>A0A238KP11</accession>
<sequence>MLSHVLKGLSFYIALTTSVFAQDIATTMSERLKDLTTWNELCEIEDCSQFPDGHVTWAIGAELYSFPLYDTLANKVGRVAYGVRNGRFEEINSNGDVTRSFGYSDRLRLSHCCGPLLEFFDLMDDFPALGDDPDVRWMPSSRVYLLSGDPSGTRHRLERYLEHASIDIAGAQTIGELTFSEQSSFDQNFWLLDLRMHPKLVIPSFTLLSKRPLLNNRHVVAVCGTLCDFRTVNLGSSVDTATAHVSINWLRLGLGDSYVCGPEGTEPRCNLKNGLLDPVPEILSTLEQLFTIVRIQNFNEH</sequence>
<organism evidence="2 3">
    <name type="scientific">Octadecabacter ascidiaceicola</name>
    <dbReference type="NCBI Taxonomy" id="1655543"/>
    <lineage>
        <taxon>Bacteria</taxon>
        <taxon>Pseudomonadati</taxon>
        <taxon>Pseudomonadota</taxon>
        <taxon>Alphaproteobacteria</taxon>
        <taxon>Rhodobacterales</taxon>
        <taxon>Roseobacteraceae</taxon>
        <taxon>Octadecabacter</taxon>
    </lineage>
</organism>
<proteinExistence type="predicted"/>
<dbReference type="Proteomes" id="UP000203464">
    <property type="component" value="Unassembled WGS sequence"/>
</dbReference>
<dbReference type="EMBL" id="FXYD01000006">
    <property type="protein sequence ID" value="SMX44535.1"/>
    <property type="molecule type" value="Genomic_DNA"/>
</dbReference>
<gene>
    <name evidence="2" type="ORF">OCA8868_03168</name>
</gene>
<evidence type="ECO:0000313" key="3">
    <source>
        <dbReference type="Proteomes" id="UP000203464"/>
    </source>
</evidence>
<dbReference type="AlphaFoldDB" id="A0A238KP11"/>
<protein>
    <submittedName>
        <fullName evidence="2">Uncharacterized protein</fullName>
    </submittedName>
</protein>
<evidence type="ECO:0000256" key="1">
    <source>
        <dbReference type="SAM" id="SignalP"/>
    </source>
</evidence>
<reference evidence="3" key="1">
    <citation type="submission" date="2017-05" db="EMBL/GenBank/DDBJ databases">
        <authorList>
            <person name="Rodrigo-Torres L."/>
            <person name="Arahal R. D."/>
            <person name="Lucena T."/>
        </authorList>
    </citation>
    <scope>NUCLEOTIDE SEQUENCE [LARGE SCALE GENOMIC DNA]</scope>
    <source>
        <strain evidence="3">CECT 8868</strain>
    </source>
</reference>
<keyword evidence="1" id="KW-0732">Signal</keyword>